<evidence type="ECO:0000259" key="2">
    <source>
        <dbReference type="Pfam" id="PF00892"/>
    </source>
</evidence>
<accession>A0A432V790</accession>
<dbReference type="SUPFAM" id="SSF103481">
    <property type="entry name" value="Multidrug resistance efflux transporter EmrE"/>
    <property type="match status" value="2"/>
</dbReference>
<feature type="transmembrane region" description="Helical" evidence="1">
    <location>
        <begin position="168"/>
        <end position="185"/>
    </location>
</feature>
<comment type="caution">
    <text evidence="3">The sequence shown here is derived from an EMBL/GenBank/DDBJ whole genome shotgun (WGS) entry which is preliminary data.</text>
</comment>
<gene>
    <name evidence="3" type="ORF">EET67_10580</name>
</gene>
<feature type="transmembrane region" description="Helical" evidence="1">
    <location>
        <begin position="259"/>
        <end position="276"/>
    </location>
</feature>
<feature type="transmembrane region" description="Helical" evidence="1">
    <location>
        <begin position="17"/>
        <end position="36"/>
    </location>
</feature>
<evidence type="ECO:0000313" key="3">
    <source>
        <dbReference type="EMBL" id="RUM98046.1"/>
    </source>
</evidence>
<feature type="domain" description="EamA" evidence="2">
    <location>
        <begin position="17"/>
        <end position="152"/>
    </location>
</feature>
<dbReference type="PANTHER" id="PTHR22911">
    <property type="entry name" value="ACYL-MALONYL CONDENSING ENZYME-RELATED"/>
    <property type="match status" value="1"/>
</dbReference>
<dbReference type="OrthoDB" id="8770617at2"/>
<keyword evidence="1" id="KW-0812">Transmembrane</keyword>
<feature type="transmembrane region" description="Helical" evidence="1">
    <location>
        <begin position="227"/>
        <end position="252"/>
    </location>
</feature>
<dbReference type="InterPro" id="IPR000620">
    <property type="entry name" value="EamA_dom"/>
</dbReference>
<organism evidence="3 4">
    <name type="scientific">Borborobacter arsenicus</name>
    <dbReference type="NCBI Taxonomy" id="1851146"/>
    <lineage>
        <taxon>Bacteria</taxon>
        <taxon>Pseudomonadati</taxon>
        <taxon>Pseudomonadota</taxon>
        <taxon>Alphaproteobacteria</taxon>
        <taxon>Hyphomicrobiales</taxon>
        <taxon>Phyllobacteriaceae</taxon>
        <taxon>Borborobacter</taxon>
    </lineage>
</organism>
<feature type="transmembrane region" description="Helical" evidence="1">
    <location>
        <begin position="42"/>
        <end position="62"/>
    </location>
</feature>
<reference evidence="3 4" key="1">
    <citation type="submission" date="2018-11" db="EMBL/GenBank/DDBJ databases">
        <title>Pseudaminobacter arsenicus sp. nov., an arsenic-resistant bacterium isolated from arsenic-rich aquifers.</title>
        <authorList>
            <person name="Mu Y."/>
        </authorList>
    </citation>
    <scope>NUCLEOTIDE SEQUENCE [LARGE SCALE GENOMIC DNA]</scope>
    <source>
        <strain evidence="3 4">CB3</strain>
    </source>
</reference>
<keyword evidence="4" id="KW-1185">Reference proteome</keyword>
<evidence type="ECO:0000256" key="1">
    <source>
        <dbReference type="SAM" id="Phobius"/>
    </source>
</evidence>
<feature type="transmembrane region" description="Helical" evidence="1">
    <location>
        <begin position="83"/>
        <end position="102"/>
    </location>
</feature>
<feature type="transmembrane region" description="Helical" evidence="1">
    <location>
        <begin position="197"/>
        <end position="215"/>
    </location>
</feature>
<feature type="domain" description="EamA" evidence="2">
    <location>
        <begin position="165"/>
        <end position="297"/>
    </location>
</feature>
<name>A0A432V790_9HYPH</name>
<dbReference type="AlphaFoldDB" id="A0A432V790"/>
<dbReference type="RefSeq" id="WP_128626918.1">
    <property type="nucleotide sequence ID" value="NZ_RKST01000008.1"/>
</dbReference>
<keyword evidence="1" id="KW-1133">Transmembrane helix</keyword>
<dbReference type="InterPro" id="IPR037185">
    <property type="entry name" value="EmrE-like"/>
</dbReference>
<feature type="transmembrane region" description="Helical" evidence="1">
    <location>
        <begin position="137"/>
        <end position="156"/>
    </location>
</feature>
<dbReference type="Proteomes" id="UP000281647">
    <property type="component" value="Unassembled WGS sequence"/>
</dbReference>
<dbReference type="EMBL" id="RKST01000008">
    <property type="protein sequence ID" value="RUM98046.1"/>
    <property type="molecule type" value="Genomic_DNA"/>
</dbReference>
<feature type="transmembrane region" description="Helical" evidence="1">
    <location>
        <begin position="282"/>
        <end position="298"/>
    </location>
</feature>
<protein>
    <submittedName>
        <fullName evidence="3">DMT family transporter</fullName>
    </submittedName>
</protein>
<dbReference type="Pfam" id="PF00892">
    <property type="entry name" value="EamA"/>
    <property type="match status" value="2"/>
</dbReference>
<feature type="transmembrane region" description="Helical" evidence="1">
    <location>
        <begin position="108"/>
        <end position="130"/>
    </location>
</feature>
<proteinExistence type="predicted"/>
<keyword evidence="1" id="KW-0472">Membrane</keyword>
<dbReference type="GO" id="GO:0016020">
    <property type="term" value="C:membrane"/>
    <property type="evidence" value="ECO:0007669"/>
    <property type="project" value="InterPro"/>
</dbReference>
<evidence type="ECO:0000313" key="4">
    <source>
        <dbReference type="Proteomes" id="UP000281647"/>
    </source>
</evidence>
<dbReference type="PANTHER" id="PTHR22911:SF76">
    <property type="entry name" value="EAMA DOMAIN-CONTAINING PROTEIN"/>
    <property type="match status" value="1"/>
</dbReference>
<sequence>MSTTVVTAAAVSRPQRWALAALLLGGIAIGCSPIFVRLSEVGPMATAFWRVGLAMLPLLLWYGSNSAGATGTETRPRGLADRLALVLPGLMLAGDLAAWHIALYKTSVANATLLANMAPIFVTLGGWLIFRTPITRIFLAGLTLALAGVVILRGGPQALGSGNLAGDAIAMGASVFYAGYILSLGRLRSRFSTLTTLLWTTGSAAVFMAPLALLLETDLWPLTFYGWAILLGLAWFTHAGGQGLIIFALAWLPPAFSSLTLLIQPVVAAILAWVLLSEPLGAMQAIGGIVILAGIMIARKG</sequence>